<evidence type="ECO:0000313" key="3">
    <source>
        <dbReference type="Proteomes" id="UP000553193"/>
    </source>
</evidence>
<dbReference type="InterPro" id="IPR050356">
    <property type="entry name" value="SulA_CellDiv_inhibitor"/>
</dbReference>
<evidence type="ECO:0000313" key="2">
    <source>
        <dbReference type="EMBL" id="MBB3900499.1"/>
    </source>
</evidence>
<name>A0A840AFS1_9PROT</name>
<sequence>MAGRRCARTPALPLLLPARRLRPPTPLPAPPETPTGHRRFLVLHGAGLGEAAAWALRFSPLVGRLGADALLIETTGLPEAEPALLARVLAAFARAGLPATGLLGAAPAALGALLRAGHPPAVLTPAEETAALPLLPVTALALPPETILALHRLGLRDLAALEAQPRAPLARRFGGALMTELAALRGAVAPYTPIRPPPRHVAACDFLEPLLTAPALAHALHRLVAELCEGLNAAGHGARALRLTAFRGDGSWQELGQGIGQASRDPAHVERLLARRIEELRPEFGFERMMLAAPVTELLEARQSNLAPEAGPEEALPQLLDRLGQRLEVWRLIPHASHWPERAQRRASPFAPAAPFTPAPRPLRLLRRPLPLEAVALLPDAPPSLLRQGGRAERVVSAEGPERLTPEWWQPGRQAPPRDYYRVQLASGARWWVCRRGEPGTPDARWFLHGYLF</sequence>
<dbReference type="PANTHER" id="PTHR35369:SF2">
    <property type="entry name" value="BLR3025 PROTEIN"/>
    <property type="match status" value="1"/>
</dbReference>
<dbReference type="Proteomes" id="UP000553193">
    <property type="component" value="Unassembled WGS sequence"/>
</dbReference>
<organism evidence="2 3">
    <name type="scientific">Roseococcus suduntuyensis</name>
    <dbReference type="NCBI Taxonomy" id="455361"/>
    <lineage>
        <taxon>Bacteria</taxon>
        <taxon>Pseudomonadati</taxon>
        <taxon>Pseudomonadota</taxon>
        <taxon>Alphaproteobacteria</taxon>
        <taxon>Acetobacterales</taxon>
        <taxon>Roseomonadaceae</taxon>
        <taxon>Roseococcus</taxon>
    </lineage>
</organism>
<dbReference type="AlphaFoldDB" id="A0A840AFS1"/>
<dbReference type="InterPro" id="IPR043502">
    <property type="entry name" value="DNA/RNA_pol_sf"/>
</dbReference>
<dbReference type="PANTHER" id="PTHR35369">
    <property type="entry name" value="BLR3025 PROTEIN-RELATED"/>
    <property type="match status" value="1"/>
</dbReference>
<comment type="caution">
    <text evidence="2">The sequence shown here is derived from an EMBL/GenBank/DDBJ whole genome shotgun (WGS) entry which is preliminary data.</text>
</comment>
<dbReference type="RefSeq" id="WP_184386731.1">
    <property type="nucleotide sequence ID" value="NZ_JACIDJ010000012.1"/>
</dbReference>
<keyword evidence="1" id="KW-0227">DNA damage</keyword>
<dbReference type="SUPFAM" id="SSF56672">
    <property type="entry name" value="DNA/RNA polymerases"/>
    <property type="match status" value="1"/>
</dbReference>
<keyword evidence="3" id="KW-1185">Reference proteome</keyword>
<evidence type="ECO:0000256" key="1">
    <source>
        <dbReference type="ARBA" id="ARBA00022763"/>
    </source>
</evidence>
<dbReference type="EMBL" id="JACIDJ010000012">
    <property type="protein sequence ID" value="MBB3900499.1"/>
    <property type="molecule type" value="Genomic_DNA"/>
</dbReference>
<dbReference type="GO" id="GO:0006281">
    <property type="term" value="P:DNA repair"/>
    <property type="evidence" value="ECO:0007669"/>
    <property type="project" value="TreeGrafter"/>
</dbReference>
<accession>A0A840AFS1</accession>
<protein>
    <submittedName>
        <fullName evidence="2">Protein ImuB</fullName>
    </submittedName>
</protein>
<reference evidence="2 3" key="1">
    <citation type="submission" date="2020-08" db="EMBL/GenBank/DDBJ databases">
        <title>Genomic Encyclopedia of Type Strains, Phase IV (KMG-IV): sequencing the most valuable type-strain genomes for metagenomic binning, comparative biology and taxonomic classification.</title>
        <authorList>
            <person name="Goeker M."/>
        </authorList>
    </citation>
    <scope>NUCLEOTIDE SEQUENCE [LARGE SCALE GENOMIC DNA]</scope>
    <source>
        <strain evidence="2 3">DSM 19979</strain>
    </source>
</reference>
<proteinExistence type="predicted"/>
<gene>
    <name evidence="2" type="ORF">GGQ83_003976</name>
</gene>